<name>A0A511Z034_9CELL</name>
<accession>A0A511Z034</accession>
<feature type="compositionally biased region" description="Basic and acidic residues" evidence="1">
    <location>
        <begin position="1"/>
        <end position="25"/>
    </location>
</feature>
<evidence type="ECO:0000313" key="3">
    <source>
        <dbReference type="Proteomes" id="UP000321484"/>
    </source>
</evidence>
<dbReference type="RefSeq" id="WP_146819789.1">
    <property type="nucleotide sequence ID" value="NZ_BJYK01000009.1"/>
</dbReference>
<evidence type="ECO:0000313" key="2">
    <source>
        <dbReference type="EMBL" id="GEN80805.1"/>
    </source>
</evidence>
<comment type="caution">
    <text evidence="2">The sequence shown here is derived from an EMBL/GenBank/DDBJ whole genome shotgun (WGS) entry which is preliminary data.</text>
</comment>
<sequence>MAEHPDQPHDADDYRHLPEPIRLEDTTTSQDVVEAPDPRMGRDTETEWLLKFGAG</sequence>
<organism evidence="2 3">
    <name type="scientific">Actinotalea fermentans</name>
    <dbReference type="NCBI Taxonomy" id="43671"/>
    <lineage>
        <taxon>Bacteria</taxon>
        <taxon>Bacillati</taxon>
        <taxon>Actinomycetota</taxon>
        <taxon>Actinomycetes</taxon>
        <taxon>Micrococcales</taxon>
        <taxon>Cellulomonadaceae</taxon>
        <taxon>Actinotalea</taxon>
    </lineage>
</organism>
<reference evidence="2 3" key="1">
    <citation type="submission" date="2019-07" db="EMBL/GenBank/DDBJ databases">
        <title>Whole genome shotgun sequence of Actinotalea fermentans NBRC 105374.</title>
        <authorList>
            <person name="Hosoyama A."/>
            <person name="Uohara A."/>
            <person name="Ohji S."/>
            <person name="Ichikawa N."/>
        </authorList>
    </citation>
    <scope>NUCLEOTIDE SEQUENCE [LARGE SCALE GENOMIC DNA]</scope>
    <source>
        <strain evidence="2 3">NBRC 105374</strain>
    </source>
</reference>
<dbReference type="EMBL" id="BJYK01000009">
    <property type="protein sequence ID" value="GEN80805.1"/>
    <property type="molecule type" value="Genomic_DNA"/>
</dbReference>
<feature type="region of interest" description="Disordered" evidence="1">
    <location>
        <begin position="1"/>
        <end position="43"/>
    </location>
</feature>
<dbReference type="OrthoDB" id="5195480at2"/>
<gene>
    <name evidence="2" type="ORF">AFE02nite_25390</name>
</gene>
<dbReference type="Proteomes" id="UP000321484">
    <property type="component" value="Unassembled WGS sequence"/>
</dbReference>
<protein>
    <submittedName>
        <fullName evidence="2">Uncharacterized protein</fullName>
    </submittedName>
</protein>
<keyword evidence="3" id="KW-1185">Reference proteome</keyword>
<evidence type="ECO:0000256" key="1">
    <source>
        <dbReference type="SAM" id="MobiDB-lite"/>
    </source>
</evidence>
<proteinExistence type="predicted"/>
<dbReference type="AlphaFoldDB" id="A0A511Z034"/>